<reference evidence="14" key="1">
    <citation type="journal article" date="2024" name="IScience">
        <title>Strigolactones Initiate the Formation of Haustorium-like Structures in Castilleja.</title>
        <authorList>
            <person name="Buerger M."/>
            <person name="Peterson D."/>
            <person name="Chory J."/>
        </authorList>
    </citation>
    <scope>NUCLEOTIDE SEQUENCE [LARGE SCALE GENOMIC DNA]</scope>
</reference>
<dbReference type="Gene3D" id="3.30.70.1590">
    <property type="match status" value="1"/>
</dbReference>
<dbReference type="InterPro" id="IPR004009">
    <property type="entry name" value="SH3_Myosin"/>
</dbReference>
<feature type="domain" description="Myosin N-terminal SH3-like" evidence="12">
    <location>
        <begin position="122"/>
        <end position="171"/>
    </location>
</feature>
<name>A0ABD3D6C0_9LAMI</name>
<dbReference type="PANTHER" id="PTHR13140">
    <property type="entry name" value="MYOSIN"/>
    <property type="match status" value="1"/>
</dbReference>
<dbReference type="SMART" id="SM00015">
    <property type="entry name" value="IQ"/>
    <property type="match status" value="2"/>
</dbReference>
<dbReference type="EMBL" id="JAVIJP010000026">
    <property type="protein sequence ID" value="KAL3636844.1"/>
    <property type="molecule type" value="Genomic_DNA"/>
</dbReference>
<keyword evidence="6 8" id="KW-0505">Motor protein</keyword>
<evidence type="ECO:0000256" key="2">
    <source>
        <dbReference type="ARBA" id="ARBA00022840"/>
    </source>
</evidence>
<dbReference type="GO" id="GO:0005516">
    <property type="term" value="F:calmodulin binding"/>
    <property type="evidence" value="ECO:0007669"/>
    <property type="project" value="UniProtKB-KW"/>
</dbReference>
<keyword evidence="1 8" id="KW-0547">Nucleotide-binding</keyword>
<feature type="compositionally biased region" description="Basic and acidic residues" evidence="10">
    <location>
        <begin position="1144"/>
        <end position="1158"/>
    </location>
</feature>
<feature type="region of interest" description="Disordered" evidence="10">
    <location>
        <begin position="1144"/>
        <end position="1171"/>
    </location>
</feature>
<dbReference type="GO" id="GO:0003774">
    <property type="term" value="F:cytoskeletal motor activity"/>
    <property type="evidence" value="ECO:0007669"/>
    <property type="project" value="UniProtKB-UniRule"/>
</dbReference>
<feature type="compositionally biased region" description="Basic and acidic residues" evidence="10">
    <location>
        <begin position="88"/>
        <end position="103"/>
    </location>
</feature>
<dbReference type="GO" id="GO:0016459">
    <property type="term" value="C:myosin complex"/>
    <property type="evidence" value="ECO:0007669"/>
    <property type="project" value="UniProtKB-KW"/>
</dbReference>
<dbReference type="InterPro" id="IPR057535">
    <property type="entry name" value="MYO1-3_N_SH3"/>
</dbReference>
<dbReference type="Gene3D" id="1.20.58.530">
    <property type="match status" value="1"/>
</dbReference>
<evidence type="ECO:0000259" key="12">
    <source>
        <dbReference type="PROSITE" id="PS51844"/>
    </source>
</evidence>
<dbReference type="Pfam" id="PF00063">
    <property type="entry name" value="Myosin_head"/>
    <property type="match status" value="1"/>
</dbReference>
<dbReference type="PROSITE" id="PS50096">
    <property type="entry name" value="IQ"/>
    <property type="match status" value="2"/>
</dbReference>
<evidence type="ECO:0000256" key="7">
    <source>
        <dbReference type="ARBA" id="ARBA00023203"/>
    </source>
</evidence>
<accession>A0ABD3D6C0</accession>
<gene>
    <name evidence="13" type="ORF">CASFOL_019143</name>
</gene>
<feature type="binding site" evidence="8">
    <location>
        <begin position="267"/>
        <end position="274"/>
    </location>
    <ligand>
        <name>ATP</name>
        <dbReference type="ChEBI" id="CHEBI:30616"/>
    </ligand>
</feature>
<keyword evidence="3" id="KW-0112">Calmodulin-binding</keyword>
<feature type="region of interest" description="Actin-binding" evidence="8">
    <location>
        <begin position="728"/>
        <end position="750"/>
    </location>
</feature>
<dbReference type="InterPro" id="IPR027417">
    <property type="entry name" value="P-loop_NTPase"/>
</dbReference>
<evidence type="ECO:0000256" key="6">
    <source>
        <dbReference type="ARBA" id="ARBA00023175"/>
    </source>
</evidence>
<dbReference type="CDD" id="cd01383">
    <property type="entry name" value="MYSc_Myo8"/>
    <property type="match status" value="1"/>
</dbReference>
<evidence type="ECO:0000256" key="10">
    <source>
        <dbReference type="SAM" id="MobiDB-lite"/>
    </source>
</evidence>
<keyword evidence="14" id="KW-1185">Reference proteome</keyword>
<evidence type="ECO:0000259" key="11">
    <source>
        <dbReference type="PROSITE" id="PS51456"/>
    </source>
</evidence>
<dbReference type="GO" id="GO:0030048">
    <property type="term" value="P:actin filament-based movement"/>
    <property type="evidence" value="ECO:0007669"/>
    <property type="project" value="UniProtKB-ARBA"/>
</dbReference>
<evidence type="ECO:0000313" key="13">
    <source>
        <dbReference type="EMBL" id="KAL3636844.1"/>
    </source>
</evidence>
<feature type="coiled-coil region" evidence="9">
    <location>
        <begin position="960"/>
        <end position="994"/>
    </location>
</feature>
<dbReference type="SMART" id="SM00242">
    <property type="entry name" value="MYSc"/>
    <property type="match status" value="1"/>
</dbReference>
<evidence type="ECO:0000313" key="14">
    <source>
        <dbReference type="Proteomes" id="UP001632038"/>
    </source>
</evidence>
<comment type="caution">
    <text evidence="13">The sequence shown here is derived from an EMBL/GenBank/DDBJ whole genome shotgun (WGS) entry which is preliminary data.</text>
</comment>
<dbReference type="PANTHER" id="PTHR13140:SF706">
    <property type="entry name" value="DILUTE CLASS UNCONVENTIONAL MYOSIN, ISOFORM C"/>
    <property type="match status" value="1"/>
</dbReference>
<proteinExistence type="inferred from homology"/>
<dbReference type="InterPro" id="IPR001609">
    <property type="entry name" value="Myosin_head_motor_dom-like"/>
</dbReference>
<keyword evidence="7 8" id="KW-0009">Actin-binding</keyword>
<feature type="compositionally biased region" description="Basic residues" evidence="10">
    <location>
        <begin position="1159"/>
        <end position="1171"/>
    </location>
</feature>
<evidence type="ECO:0000256" key="4">
    <source>
        <dbReference type="ARBA" id="ARBA00023054"/>
    </source>
</evidence>
<evidence type="ECO:0000256" key="5">
    <source>
        <dbReference type="ARBA" id="ARBA00023123"/>
    </source>
</evidence>
<feature type="region of interest" description="Disordered" evidence="10">
    <location>
        <begin position="933"/>
        <end position="953"/>
    </location>
</feature>
<feature type="compositionally biased region" description="Basic and acidic residues" evidence="10">
    <location>
        <begin position="18"/>
        <end position="28"/>
    </location>
</feature>
<sequence length="1171" mass="133060">MALNSRARSSLEEMLESLQRREDNESPKDLPPTLPARPKPTARARLPSPKRTLPTSFESDHESRPAQSSTSCSVKKGEIKGGIMNNSGDKKDQEMEKEESPYVQVNEKERLRWDDSVEYFIEKKLRVWCQPHDGVWKSGQIKSTSGKKASILLSDGSVATVPMQELLPANADVLEGVDDLVQLSYLNEPSVLHNLQYRYSKDIIYSKAGPVLVAVNPFKDVQLYGSDFITAYREKLLDSPHVYAVAEAAFNEMMIGDETNQSIIISGESGAGKTETAKITMQYLAAVGGSNGGIESEILQTSCILEAFGNAKTASNDNSSRFGKLIDIHFSATGKICGAQIQILLLEKSRVVQLAQGDRSYHIFYQLCSGAPSGLRGRLRLKKASDYKYLSQSGCLEIPNIDDTQKFHNLMDALNTVKICNEDQEHAFEMLAAVLWLGNISFHVTNKQNHIEVVSDEAVTNASSLLGCSEQDLMLALSTRKVKAGKDEVTKTLTLQQANDTRDALAKFIYVSLFDWLVEKINLLLTTGKQHVGRVISILDVYGFESFKTNSFEQFCINYANERLQQHLVRHLLKLVQDEYELDGIDGTKVDFKDNKDCLDMFEKKPTGLISLLDEVSNFPKATDLTFAAKLKQHLNPNHYFKEERSGTFSIRHYAREVIYDTCGFLDKNRDLLPSDTIHLLSSCASELPEYFASTLLKQHQNQECKLMQSGMLACHKQHVSSELKAQLFKLIQHLESTTPHFIHCIKPNNKQITGLFEKDLALEQLRFSGVLEVVRIWRYGYPTRITQQEFARRYGFLLPEKMACQDPLSISIAVLKQFGILPERYQVGYTKLYFRAGQIDELEGIRRQVLEGTAEVHKFFRGRRARQDIHELKRAALTLQSHVRGEIARKEFSSLRLKKQVAREKLMAVVQIQSVIRGFMGRKHFSHLQSVKNSNVSKPNGRRFSEYKDQPPQISPSVVEELQKRVLMAEVTLGQKEKENAALREQVQQFEARWPEYEAKMKSMEEMWQKQIASLQRSLAESKSNLGTENIIRHPVRLNGAPSPHYYDSEDTSLGTQTPGGSTPIRFGYNGLDDTQTNGVLNPVSLLTKEFEERKRYFDEESHTIGEVKSGHLPSPNPVEEFRRLKHRFEAWKKDYKARLKEAKAKVHRLGHSEAEKHRRKWWGKRSKRS</sequence>
<organism evidence="13 14">
    <name type="scientific">Castilleja foliolosa</name>
    <dbReference type="NCBI Taxonomy" id="1961234"/>
    <lineage>
        <taxon>Eukaryota</taxon>
        <taxon>Viridiplantae</taxon>
        <taxon>Streptophyta</taxon>
        <taxon>Embryophyta</taxon>
        <taxon>Tracheophyta</taxon>
        <taxon>Spermatophyta</taxon>
        <taxon>Magnoliopsida</taxon>
        <taxon>eudicotyledons</taxon>
        <taxon>Gunneridae</taxon>
        <taxon>Pentapetalae</taxon>
        <taxon>asterids</taxon>
        <taxon>lamiids</taxon>
        <taxon>Lamiales</taxon>
        <taxon>Orobanchaceae</taxon>
        <taxon>Pedicularideae</taxon>
        <taxon>Castillejinae</taxon>
        <taxon>Castilleja</taxon>
    </lineage>
</organism>
<dbReference type="SUPFAM" id="SSF52540">
    <property type="entry name" value="P-loop containing nucleoside triphosphate hydrolases"/>
    <property type="match status" value="1"/>
</dbReference>
<dbReference type="Proteomes" id="UP001632038">
    <property type="component" value="Unassembled WGS sequence"/>
</dbReference>
<keyword evidence="2 8" id="KW-0067">ATP-binding</keyword>
<dbReference type="Gene3D" id="1.10.10.820">
    <property type="match status" value="1"/>
</dbReference>
<dbReference type="InterPro" id="IPR036022">
    <property type="entry name" value="MYSc_Myo8"/>
</dbReference>
<dbReference type="PROSITE" id="PS51844">
    <property type="entry name" value="SH3_LIKE"/>
    <property type="match status" value="1"/>
</dbReference>
<dbReference type="Gene3D" id="3.40.850.10">
    <property type="entry name" value="Kinesin motor domain"/>
    <property type="match status" value="1"/>
</dbReference>
<dbReference type="GO" id="GO:0003779">
    <property type="term" value="F:actin binding"/>
    <property type="evidence" value="ECO:0007669"/>
    <property type="project" value="UniProtKB-KW"/>
</dbReference>
<feature type="domain" description="Myosin motor" evidence="11">
    <location>
        <begin position="175"/>
        <end position="848"/>
    </location>
</feature>
<dbReference type="GO" id="GO:0005524">
    <property type="term" value="F:ATP binding"/>
    <property type="evidence" value="ECO:0007669"/>
    <property type="project" value="UniProtKB-UniRule"/>
</dbReference>
<feature type="region of interest" description="Disordered" evidence="10">
    <location>
        <begin position="1"/>
        <end position="103"/>
    </location>
</feature>
<dbReference type="Gene3D" id="1.20.5.190">
    <property type="match status" value="1"/>
</dbReference>
<dbReference type="PRINTS" id="PR00193">
    <property type="entry name" value="MYOSINHEAVY"/>
</dbReference>
<dbReference type="InterPro" id="IPR036961">
    <property type="entry name" value="Kinesin_motor_dom_sf"/>
</dbReference>
<dbReference type="InterPro" id="IPR000048">
    <property type="entry name" value="IQ_motif_EF-hand-BS"/>
</dbReference>
<evidence type="ECO:0000256" key="9">
    <source>
        <dbReference type="SAM" id="Coils"/>
    </source>
</evidence>
<dbReference type="AlphaFoldDB" id="A0ABD3D6C0"/>
<comment type="similarity">
    <text evidence="8">Belongs to the TRAFAC class myosin-kinesin ATPase superfamily. Myosin family.</text>
</comment>
<dbReference type="Pfam" id="PF00612">
    <property type="entry name" value="IQ"/>
    <property type="match status" value="2"/>
</dbReference>
<dbReference type="Gene3D" id="1.20.120.720">
    <property type="entry name" value="Myosin VI head, motor domain, U50 subdomain"/>
    <property type="match status" value="1"/>
</dbReference>
<evidence type="ECO:0000256" key="3">
    <source>
        <dbReference type="ARBA" id="ARBA00022860"/>
    </source>
</evidence>
<feature type="compositionally biased region" description="Pro residues" evidence="10">
    <location>
        <begin position="29"/>
        <end position="38"/>
    </location>
</feature>
<keyword evidence="4 9" id="KW-0175">Coiled coil</keyword>
<evidence type="ECO:0000256" key="1">
    <source>
        <dbReference type="ARBA" id="ARBA00022741"/>
    </source>
</evidence>
<dbReference type="Pfam" id="PF25369">
    <property type="entry name" value="SH3_VIII-1_N"/>
    <property type="match status" value="1"/>
</dbReference>
<dbReference type="PROSITE" id="PS51456">
    <property type="entry name" value="MYOSIN_MOTOR"/>
    <property type="match status" value="1"/>
</dbReference>
<keyword evidence="5 8" id="KW-0518">Myosin</keyword>
<evidence type="ECO:0000256" key="8">
    <source>
        <dbReference type="PROSITE-ProRule" id="PRU00782"/>
    </source>
</evidence>
<dbReference type="FunFam" id="1.10.10.820:FF:000001">
    <property type="entry name" value="Myosin heavy chain"/>
    <property type="match status" value="1"/>
</dbReference>
<protein>
    <submittedName>
        <fullName evidence="13">Uncharacterized protein</fullName>
    </submittedName>
</protein>